<evidence type="ECO:0000256" key="1">
    <source>
        <dbReference type="ARBA" id="ARBA00010605"/>
    </source>
</evidence>
<sequence length="136" mass="15524">MFRQTGVCLSAVTKRTKRVSVQLLADFPRLQLYRGQVAKVRPALMINTLHRHNGARYVLSESDVDVLLARQYRDRQTLLRARHEKAERESRDKLEREKVAARLQESDKNKKTGSSSTGVLDSPVTVKDIRIPGLDL</sequence>
<evidence type="ECO:0008006" key="7">
    <source>
        <dbReference type="Google" id="ProtNLM"/>
    </source>
</evidence>
<dbReference type="GO" id="GO:0003735">
    <property type="term" value="F:structural constituent of ribosome"/>
    <property type="evidence" value="ECO:0007669"/>
    <property type="project" value="EnsemblFungi"/>
</dbReference>
<dbReference type="HOGENOM" id="CLU_1846247_0_0_1"/>
<keyword evidence="2" id="KW-0689">Ribosomal protein</keyword>
<dbReference type="OrthoDB" id="5555409at2759"/>
<keyword evidence="3" id="KW-0687">Ribonucleoprotein</keyword>
<dbReference type="Gene3D" id="3.40.5.10">
    <property type="entry name" value="Ribosomal protein L9, N-terminal domain"/>
    <property type="match status" value="1"/>
</dbReference>
<organism evidence="5 6">
    <name type="scientific">Huiozyma naganishii (strain ATCC MYA-139 / BCRC 22969 / CBS 8797 / KCTC 17520 / NBRC 10181 / NCYC 3082 / Yp74L-3)</name>
    <name type="common">Yeast</name>
    <name type="synonym">Kazachstania naganishii</name>
    <dbReference type="NCBI Taxonomy" id="1071383"/>
    <lineage>
        <taxon>Eukaryota</taxon>
        <taxon>Fungi</taxon>
        <taxon>Dikarya</taxon>
        <taxon>Ascomycota</taxon>
        <taxon>Saccharomycotina</taxon>
        <taxon>Saccharomycetes</taxon>
        <taxon>Saccharomycetales</taxon>
        <taxon>Saccharomycetaceae</taxon>
        <taxon>Huiozyma</taxon>
    </lineage>
</organism>
<accession>J7R4M8</accession>
<keyword evidence="6" id="KW-1185">Reference proteome</keyword>
<dbReference type="EMBL" id="HE978317">
    <property type="protein sequence ID" value="CCK69800.1"/>
    <property type="molecule type" value="Genomic_DNA"/>
</dbReference>
<evidence type="ECO:0000313" key="5">
    <source>
        <dbReference type="EMBL" id="CCK69800.1"/>
    </source>
</evidence>
<feature type="compositionally biased region" description="Basic and acidic residues" evidence="4">
    <location>
        <begin position="84"/>
        <end position="110"/>
    </location>
</feature>
<feature type="region of interest" description="Disordered" evidence="4">
    <location>
        <begin position="79"/>
        <end position="122"/>
    </location>
</feature>
<dbReference type="GO" id="GO:0005762">
    <property type="term" value="C:mitochondrial large ribosomal subunit"/>
    <property type="evidence" value="ECO:0007669"/>
    <property type="project" value="EnsemblFungi"/>
</dbReference>
<proteinExistence type="inferred from homology"/>
<dbReference type="Proteomes" id="UP000006310">
    <property type="component" value="Chromosome 4"/>
</dbReference>
<dbReference type="GeneID" id="34525489"/>
<dbReference type="AlphaFoldDB" id="J7R4M8"/>
<name>J7R4M8_HUIN7</name>
<evidence type="ECO:0000313" key="6">
    <source>
        <dbReference type="Proteomes" id="UP000006310"/>
    </source>
</evidence>
<evidence type="ECO:0000256" key="2">
    <source>
        <dbReference type="ARBA" id="ARBA00022980"/>
    </source>
</evidence>
<evidence type="ECO:0000256" key="4">
    <source>
        <dbReference type="SAM" id="MobiDB-lite"/>
    </source>
</evidence>
<comment type="similarity">
    <text evidence="1">Belongs to the bacterial ribosomal protein bL9 family.</text>
</comment>
<dbReference type="eggNOG" id="ENOG502S54F">
    <property type="taxonomic scope" value="Eukaryota"/>
</dbReference>
<reference evidence="6" key="2">
    <citation type="submission" date="2012-08" db="EMBL/GenBank/DDBJ databases">
        <title>Genome sequence of Kazachstania naganishii.</title>
        <authorList>
            <person name="Gordon J.L."/>
            <person name="Armisen D."/>
            <person name="Proux-Wera E."/>
            <person name="OhEigeartaigh S.S."/>
            <person name="Byrne K.P."/>
            <person name="Wolfe K.H."/>
        </authorList>
    </citation>
    <scope>NUCLEOTIDE SEQUENCE [LARGE SCALE GENOMIC DNA]</scope>
    <source>
        <strain evidence="6">ATCC MYA-139 / BCRC 22969 / CBS 8797 / CCRC 22969 / KCTC 17520 / NBRC 10181 / NCYC 3082</strain>
    </source>
</reference>
<reference evidence="5 6" key="1">
    <citation type="journal article" date="2011" name="Proc. Natl. Acad. Sci. U.S.A.">
        <title>Evolutionary erosion of yeast sex chromosomes by mating-type switching accidents.</title>
        <authorList>
            <person name="Gordon J.L."/>
            <person name="Armisen D."/>
            <person name="Proux-Wera E."/>
            <person name="Oheigeartaigh S.S."/>
            <person name="Byrne K.P."/>
            <person name="Wolfe K.H."/>
        </authorList>
    </citation>
    <scope>NUCLEOTIDE SEQUENCE [LARGE SCALE GENOMIC DNA]</scope>
    <source>
        <strain evidence="6">ATCC MYA-139 / BCRC 22969 / CBS 8797 / CCRC 22969 / KCTC 17520 / NBRC 10181 / NCYC 3082</strain>
    </source>
</reference>
<evidence type="ECO:0000256" key="3">
    <source>
        <dbReference type="ARBA" id="ARBA00023274"/>
    </source>
</evidence>
<gene>
    <name evidence="5" type="primary">KNAG0D00480</name>
    <name evidence="5" type="ordered locus">KNAG_0D00480</name>
</gene>
<dbReference type="KEGG" id="kng:KNAG_0D00480"/>
<dbReference type="InterPro" id="IPR036935">
    <property type="entry name" value="Ribosomal_bL9_N_sf"/>
</dbReference>
<dbReference type="RefSeq" id="XP_022464046.1">
    <property type="nucleotide sequence ID" value="XM_022607450.1"/>
</dbReference>
<dbReference type="STRING" id="1071383.J7R4M8"/>
<protein>
    <recommendedName>
        <fullName evidence="7">Ribosomal protein L9 domain-containing protein</fullName>
    </recommendedName>
</protein>
<dbReference type="OMA" id="NYNGARY"/>